<dbReference type="GO" id="GO:0004312">
    <property type="term" value="F:fatty acid synthase activity"/>
    <property type="evidence" value="ECO:0007669"/>
    <property type="project" value="TreeGrafter"/>
</dbReference>
<dbReference type="InterPro" id="IPR050091">
    <property type="entry name" value="PKS_NRPS_Biosynth_Enz"/>
</dbReference>
<dbReference type="InterPro" id="IPR014031">
    <property type="entry name" value="Ketoacyl_synth_C"/>
</dbReference>
<dbReference type="SUPFAM" id="SSF53901">
    <property type="entry name" value="Thiolase-like"/>
    <property type="match status" value="1"/>
</dbReference>
<dbReference type="SMART" id="SM00825">
    <property type="entry name" value="PKS_KS"/>
    <property type="match status" value="1"/>
</dbReference>
<dbReference type="Gene3D" id="3.40.47.10">
    <property type="match status" value="1"/>
</dbReference>
<dbReference type="Pfam" id="PF00109">
    <property type="entry name" value="ketoacyl-synt"/>
    <property type="match status" value="1"/>
</dbReference>
<gene>
    <name evidence="5" type="ORF">WOLCODRAFT_103289</name>
</gene>
<dbReference type="SMART" id="SM00827">
    <property type="entry name" value="PKS_AT"/>
    <property type="match status" value="1"/>
</dbReference>
<dbReference type="Proteomes" id="UP000218811">
    <property type="component" value="Unassembled WGS sequence"/>
</dbReference>
<dbReference type="EMBL" id="KB468135">
    <property type="protein sequence ID" value="PCH43245.1"/>
    <property type="molecule type" value="Genomic_DNA"/>
</dbReference>
<dbReference type="Pfam" id="PF02801">
    <property type="entry name" value="Ketoacyl-synt_C"/>
    <property type="match status" value="1"/>
</dbReference>
<dbReference type="InterPro" id="IPR020841">
    <property type="entry name" value="PKS_Beta-ketoAc_synthase_dom"/>
</dbReference>
<feature type="domain" description="Ketosynthase family 3 (KS3)" evidence="4">
    <location>
        <begin position="1"/>
        <end position="415"/>
    </location>
</feature>
<dbReference type="Gene3D" id="3.40.366.10">
    <property type="entry name" value="Malonyl-Coenzyme A Acyl Carrier Protein, domain 2"/>
    <property type="match status" value="1"/>
</dbReference>
<feature type="non-terminal residue" evidence="5">
    <location>
        <position position="827"/>
    </location>
</feature>
<dbReference type="SUPFAM" id="SSF52151">
    <property type="entry name" value="FabD/lysophospholipase-like"/>
    <property type="match status" value="1"/>
</dbReference>
<dbReference type="CDD" id="cd00833">
    <property type="entry name" value="PKS"/>
    <property type="match status" value="1"/>
</dbReference>
<dbReference type="InterPro" id="IPR018201">
    <property type="entry name" value="Ketoacyl_synth_AS"/>
</dbReference>
<dbReference type="Pfam" id="PF00698">
    <property type="entry name" value="Acyl_transf_1"/>
    <property type="match status" value="1"/>
</dbReference>
<evidence type="ECO:0000313" key="5">
    <source>
        <dbReference type="EMBL" id="PCH43245.1"/>
    </source>
</evidence>
<dbReference type="PANTHER" id="PTHR43775">
    <property type="entry name" value="FATTY ACID SYNTHASE"/>
    <property type="match status" value="1"/>
</dbReference>
<dbReference type="GO" id="GO:0006633">
    <property type="term" value="P:fatty acid biosynthetic process"/>
    <property type="evidence" value="ECO:0007669"/>
    <property type="project" value="InterPro"/>
</dbReference>
<dbReference type="InterPro" id="IPR014043">
    <property type="entry name" value="Acyl_transferase_dom"/>
</dbReference>
<keyword evidence="1" id="KW-0596">Phosphopantetheine</keyword>
<dbReference type="SUPFAM" id="SSF55048">
    <property type="entry name" value="Probable ACP-binding domain of malonyl-CoA ACP transacylase"/>
    <property type="match status" value="1"/>
</dbReference>
<keyword evidence="6" id="KW-1185">Reference proteome</keyword>
<reference evidence="5 6" key="1">
    <citation type="journal article" date="2012" name="Science">
        <title>The Paleozoic origin of enzymatic lignin decomposition reconstructed from 31 fungal genomes.</title>
        <authorList>
            <person name="Floudas D."/>
            <person name="Binder M."/>
            <person name="Riley R."/>
            <person name="Barry K."/>
            <person name="Blanchette R.A."/>
            <person name="Henrissat B."/>
            <person name="Martinez A.T."/>
            <person name="Otillar R."/>
            <person name="Spatafora J.W."/>
            <person name="Yadav J.S."/>
            <person name="Aerts A."/>
            <person name="Benoit I."/>
            <person name="Boyd A."/>
            <person name="Carlson A."/>
            <person name="Copeland A."/>
            <person name="Coutinho P.M."/>
            <person name="de Vries R.P."/>
            <person name="Ferreira P."/>
            <person name="Findley K."/>
            <person name="Foster B."/>
            <person name="Gaskell J."/>
            <person name="Glotzer D."/>
            <person name="Gorecki P."/>
            <person name="Heitman J."/>
            <person name="Hesse C."/>
            <person name="Hori C."/>
            <person name="Igarashi K."/>
            <person name="Jurgens J.A."/>
            <person name="Kallen N."/>
            <person name="Kersten P."/>
            <person name="Kohler A."/>
            <person name="Kuees U."/>
            <person name="Kumar T.K.A."/>
            <person name="Kuo A."/>
            <person name="LaButti K."/>
            <person name="Larrondo L.F."/>
            <person name="Lindquist E."/>
            <person name="Ling A."/>
            <person name="Lombard V."/>
            <person name="Lucas S."/>
            <person name="Lundell T."/>
            <person name="Martin R."/>
            <person name="McLaughlin D.J."/>
            <person name="Morgenstern I."/>
            <person name="Morin E."/>
            <person name="Murat C."/>
            <person name="Nagy L.G."/>
            <person name="Nolan M."/>
            <person name="Ohm R.A."/>
            <person name="Patyshakuliyeva A."/>
            <person name="Rokas A."/>
            <person name="Ruiz-Duenas F.J."/>
            <person name="Sabat G."/>
            <person name="Salamov A."/>
            <person name="Samejima M."/>
            <person name="Schmutz J."/>
            <person name="Slot J.C."/>
            <person name="St John F."/>
            <person name="Stenlid J."/>
            <person name="Sun H."/>
            <person name="Sun S."/>
            <person name="Syed K."/>
            <person name="Tsang A."/>
            <person name="Wiebenga A."/>
            <person name="Young D."/>
            <person name="Pisabarro A."/>
            <person name="Eastwood D.C."/>
            <person name="Martin F."/>
            <person name="Cullen D."/>
            <person name="Grigoriev I.V."/>
            <person name="Hibbett D.S."/>
        </authorList>
    </citation>
    <scope>NUCLEOTIDE SEQUENCE [LARGE SCALE GENOMIC DNA]</scope>
    <source>
        <strain evidence="5 6">MD-104</strain>
    </source>
</reference>
<protein>
    <submittedName>
        <fullName evidence="5">Ketoacyl-synt-domain-containing protein</fullName>
    </submittedName>
</protein>
<keyword evidence="3" id="KW-0808">Transferase</keyword>
<dbReference type="PROSITE" id="PS52004">
    <property type="entry name" value="KS3_2"/>
    <property type="match status" value="1"/>
</dbReference>
<evidence type="ECO:0000256" key="3">
    <source>
        <dbReference type="ARBA" id="ARBA00022679"/>
    </source>
</evidence>
<accession>A0A2H3JP22</accession>
<dbReference type="InterPro" id="IPR014030">
    <property type="entry name" value="Ketoacyl_synth_N"/>
</dbReference>
<sequence>MSISAPGGDAKGLDTEAFYDFLKGRGSGIITVPADRWNADAYHGTAPGKICTTKGGYIPEFSWGDLQEFGITPVEAAQLATTQLVLLHQSFNALQRSGVDYRGTDTGVYVGCAGGGPPFEPDITQAGAYYMTGTSLSITANRINYVFDLLGPSLPVDTACSSSLTAMHLAVQAIRNGECDQAVVAGVNYIVTPLETASFSQLGVLSADGISKSFDDGGNGYARGDVASAVVIKRHDLAVRDKDRILATLVGSALTSCGSLMGSLTTPSPEAQTEAIRRAYRDAGLSPHQADFVELHGTGTVVGDSLEANAAGAVFSENRGGRELIIGSVKSNVGHGEMGAYMSSLVKVVMMLERKKVLPNGYFETPSHRIEFEKFKLRVPIAVEELVAFDSKQGIIASISSFGFGGSCGHTVLHEHEPRPVHPDHETLKKGPFLFAFGALSPRAVQSLIQTYKEQYASIPPLALCEHLGGRARQMLWRTYAVGDSLANATFFDPVLVGKRPNPLIFCFSGQGPQHWQQGRDLMAMYSVFRESIHACDRVYEEYTGKSFLEKTGLFIADAPESTTLAKSLSWPAEIISVAIAFFQIAMNDLLVSLGIKPDAIVGHSIGETAVLYASGAMPRDMAVKIATARGRALSKVDNIGGAMVAISGCDADDVRDYIEAASALSELSEEESAKLYMAAFNSPTDIGVSGSELLVDLLTKHIETWVDGVVARKLRVSTAVHSPYVDPCEASYRAELAAIFSQYEGPFIPTIPTMSTVTAEMKADEYTIDYLWRNLRQPVLFSAAIPKIVNEYGTNTTFVEISPHPVLGQYIKKMGALDSLPTGMRP</sequence>
<dbReference type="Pfam" id="PF16197">
    <property type="entry name" value="KAsynt_C_assoc"/>
    <property type="match status" value="1"/>
</dbReference>
<dbReference type="PROSITE" id="PS00606">
    <property type="entry name" value="KS3_1"/>
    <property type="match status" value="1"/>
</dbReference>
<evidence type="ECO:0000313" key="6">
    <source>
        <dbReference type="Proteomes" id="UP000218811"/>
    </source>
</evidence>
<dbReference type="AlphaFoldDB" id="A0A2H3JP22"/>
<evidence type="ECO:0000256" key="1">
    <source>
        <dbReference type="ARBA" id="ARBA00022450"/>
    </source>
</evidence>
<dbReference type="InterPro" id="IPR016036">
    <property type="entry name" value="Malonyl_transacylase_ACP-bd"/>
</dbReference>
<dbReference type="STRING" id="742152.A0A2H3JP22"/>
<organism evidence="5 6">
    <name type="scientific">Wolfiporia cocos (strain MD-104)</name>
    <name type="common">Brown rot fungus</name>
    <dbReference type="NCBI Taxonomy" id="742152"/>
    <lineage>
        <taxon>Eukaryota</taxon>
        <taxon>Fungi</taxon>
        <taxon>Dikarya</taxon>
        <taxon>Basidiomycota</taxon>
        <taxon>Agaricomycotina</taxon>
        <taxon>Agaricomycetes</taxon>
        <taxon>Polyporales</taxon>
        <taxon>Phaeolaceae</taxon>
        <taxon>Wolfiporia</taxon>
    </lineage>
</organism>
<dbReference type="InterPro" id="IPR016035">
    <property type="entry name" value="Acyl_Trfase/lysoPLipase"/>
</dbReference>
<keyword evidence="2" id="KW-0597">Phosphoprotein</keyword>
<dbReference type="InterPro" id="IPR016039">
    <property type="entry name" value="Thiolase-like"/>
</dbReference>
<evidence type="ECO:0000256" key="2">
    <source>
        <dbReference type="ARBA" id="ARBA00022553"/>
    </source>
</evidence>
<dbReference type="PANTHER" id="PTHR43775:SF37">
    <property type="entry name" value="SI:DKEY-61P9.11"/>
    <property type="match status" value="1"/>
</dbReference>
<dbReference type="InterPro" id="IPR032821">
    <property type="entry name" value="PKS_assoc"/>
</dbReference>
<dbReference type="InterPro" id="IPR001227">
    <property type="entry name" value="Ac_transferase_dom_sf"/>
</dbReference>
<name>A0A2H3JP22_WOLCO</name>
<evidence type="ECO:0000259" key="4">
    <source>
        <dbReference type="PROSITE" id="PS52004"/>
    </source>
</evidence>
<dbReference type="GO" id="GO:0004315">
    <property type="term" value="F:3-oxoacyl-[acyl-carrier-protein] synthase activity"/>
    <property type="evidence" value="ECO:0007669"/>
    <property type="project" value="InterPro"/>
</dbReference>
<dbReference type="OrthoDB" id="329835at2759"/>
<proteinExistence type="predicted"/>